<feature type="compositionally biased region" description="Basic and acidic residues" evidence="1">
    <location>
        <begin position="890"/>
        <end position="908"/>
    </location>
</feature>
<feature type="region of interest" description="Disordered" evidence="1">
    <location>
        <begin position="735"/>
        <end position="754"/>
    </location>
</feature>
<dbReference type="InterPro" id="IPR054708">
    <property type="entry name" value="MTPAP-like_central"/>
</dbReference>
<gene>
    <name evidence="3" type="ORF">BDV98DRAFT_603806</name>
</gene>
<protein>
    <recommendedName>
        <fullName evidence="2">Poly(A) RNA polymerase mitochondrial-like central palm domain-containing protein</fullName>
    </recommendedName>
</protein>
<dbReference type="CDD" id="cd05402">
    <property type="entry name" value="NT_PAP_TUTase"/>
    <property type="match status" value="1"/>
</dbReference>
<dbReference type="SUPFAM" id="SSF81301">
    <property type="entry name" value="Nucleotidyltransferase"/>
    <property type="match status" value="1"/>
</dbReference>
<dbReference type="OrthoDB" id="2274644at2759"/>
<dbReference type="GO" id="GO:0031123">
    <property type="term" value="P:RNA 3'-end processing"/>
    <property type="evidence" value="ECO:0007669"/>
    <property type="project" value="TreeGrafter"/>
</dbReference>
<evidence type="ECO:0000259" key="2">
    <source>
        <dbReference type="Pfam" id="PF22600"/>
    </source>
</evidence>
<dbReference type="GO" id="GO:0010605">
    <property type="term" value="P:negative regulation of macromolecule metabolic process"/>
    <property type="evidence" value="ECO:0007669"/>
    <property type="project" value="UniProtKB-ARBA"/>
</dbReference>
<dbReference type="SUPFAM" id="SSF81631">
    <property type="entry name" value="PAP/OAS1 substrate-binding domain"/>
    <property type="match status" value="2"/>
</dbReference>
<reference evidence="3 4" key="1">
    <citation type="journal article" date="2019" name="Nat. Ecol. Evol.">
        <title>Megaphylogeny resolves global patterns of mushroom evolution.</title>
        <authorList>
            <person name="Varga T."/>
            <person name="Krizsan K."/>
            <person name="Foldi C."/>
            <person name="Dima B."/>
            <person name="Sanchez-Garcia M."/>
            <person name="Sanchez-Ramirez S."/>
            <person name="Szollosi G.J."/>
            <person name="Szarkandi J.G."/>
            <person name="Papp V."/>
            <person name="Albert L."/>
            <person name="Andreopoulos W."/>
            <person name="Angelini C."/>
            <person name="Antonin V."/>
            <person name="Barry K.W."/>
            <person name="Bougher N.L."/>
            <person name="Buchanan P."/>
            <person name="Buyck B."/>
            <person name="Bense V."/>
            <person name="Catcheside P."/>
            <person name="Chovatia M."/>
            <person name="Cooper J."/>
            <person name="Damon W."/>
            <person name="Desjardin D."/>
            <person name="Finy P."/>
            <person name="Geml J."/>
            <person name="Haridas S."/>
            <person name="Hughes K."/>
            <person name="Justo A."/>
            <person name="Karasinski D."/>
            <person name="Kautmanova I."/>
            <person name="Kiss B."/>
            <person name="Kocsube S."/>
            <person name="Kotiranta H."/>
            <person name="LaButti K.M."/>
            <person name="Lechner B.E."/>
            <person name="Liimatainen K."/>
            <person name="Lipzen A."/>
            <person name="Lukacs Z."/>
            <person name="Mihaltcheva S."/>
            <person name="Morgado L.N."/>
            <person name="Niskanen T."/>
            <person name="Noordeloos M.E."/>
            <person name="Ohm R.A."/>
            <person name="Ortiz-Santana B."/>
            <person name="Ovrebo C."/>
            <person name="Racz N."/>
            <person name="Riley R."/>
            <person name="Savchenko A."/>
            <person name="Shiryaev A."/>
            <person name="Soop K."/>
            <person name="Spirin V."/>
            <person name="Szebenyi C."/>
            <person name="Tomsovsky M."/>
            <person name="Tulloss R.E."/>
            <person name="Uehling J."/>
            <person name="Grigoriev I.V."/>
            <person name="Vagvolgyi C."/>
            <person name="Papp T."/>
            <person name="Martin F.M."/>
            <person name="Miettinen O."/>
            <person name="Hibbett D.S."/>
            <person name="Nagy L.G."/>
        </authorList>
    </citation>
    <scope>NUCLEOTIDE SEQUENCE [LARGE SCALE GENOMIC DNA]</scope>
    <source>
        <strain evidence="3 4">CBS 309.79</strain>
    </source>
</reference>
<dbReference type="PANTHER" id="PTHR12271">
    <property type="entry name" value="POLY A POLYMERASE CID PAP -RELATED"/>
    <property type="match status" value="1"/>
</dbReference>
<accession>A0A5C3QMQ8</accession>
<dbReference type="GO" id="GO:0016779">
    <property type="term" value="F:nucleotidyltransferase activity"/>
    <property type="evidence" value="ECO:0007669"/>
    <property type="project" value="UniProtKB-ARBA"/>
</dbReference>
<evidence type="ECO:0000313" key="4">
    <source>
        <dbReference type="Proteomes" id="UP000305067"/>
    </source>
</evidence>
<feature type="domain" description="Poly(A) RNA polymerase mitochondrial-like central palm" evidence="2">
    <location>
        <begin position="460"/>
        <end position="589"/>
    </location>
</feature>
<dbReference type="InterPro" id="IPR043519">
    <property type="entry name" value="NT_sf"/>
</dbReference>
<feature type="region of interest" description="Disordered" evidence="1">
    <location>
        <begin position="855"/>
        <end position="944"/>
    </location>
</feature>
<dbReference type="AlphaFoldDB" id="A0A5C3QMQ8"/>
<evidence type="ECO:0000313" key="3">
    <source>
        <dbReference type="EMBL" id="TFL02638.1"/>
    </source>
</evidence>
<dbReference type="Gene3D" id="3.30.460.10">
    <property type="entry name" value="Beta Polymerase, domain 2"/>
    <property type="match status" value="1"/>
</dbReference>
<dbReference type="PANTHER" id="PTHR12271:SF40">
    <property type="entry name" value="POLY(A) RNA POLYMERASE GLD2"/>
    <property type="match status" value="1"/>
</dbReference>
<feature type="compositionally biased region" description="Low complexity" evidence="1">
    <location>
        <begin position="924"/>
        <end position="937"/>
    </location>
</feature>
<dbReference type="Proteomes" id="UP000305067">
    <property type="component" value="Unassembled WGS sequence"/>
</dbReference>
<proteinExistence type="predicted"/>
<evidence type="ECO:0000256" key="1">
    <source>
        <dbReference type="SAM" id="MobiDB-lite"/>
    </source>
</evidence>
<dbReference type="STRING" id="1884261.A0A5C3QMQ8"/>
<organism evidence="3 4">
    <name type="scientific">Pterulicium gracile</name>
    <dbReference type="NCBI Taxonomy" id="1884261"/>
    <lineage>
        <taxon>Eukaryota</taxon>
        <taxon>Fungi</taxon>
        <taxon>Dikarya</taxon>
        <taxon>Basidiomycota</taxon>
        <taxon>Agaricomycotina</taxon>
        <taxon>Agaricomycetes</taxon>
        <taxon>Agaricomycetidae</taxon>
        <taxon>Agaricales</taxon>
        <taxon>Pleurotineae</taxon>
        <taxon>Pterulaceae</taxon>
        <taxon>Pterulicium</taxon>
    </lineage>
</organism>
<dbReference type="EMBL" id="ML178822">
    <property type="protein sequence ID" value="TFL02638.1"/>
    <property type="molecule type" value="Genomic_DNA"/>
</dbReference>
<keyword evidence="4" id="KW-1185">Reference proteome</keyword>
<dbReference type="Pfam" id="PF22600">
    <property type="entry name" value="MTPAP-like_central"/>
    <property type="match status" value="1"/>
</dbReference>
<sequence length="944" mass="104465">MSRNLCILHRCIHHSRYRCIESTGQSSLTPTVYDLLLGLHPTATLTDIRPHAMDRNRSSHSHLNKDARFLAQRFAPVRRSALEDRLTQMVQTLDPSASVIHCYAPYDLRLSDELASDFMIVDSKNPQGLSPGSTPSDIYSPTAIAEALQRQTQSDVTCSTAANGEGIIWPATLHFHTSSYSSTLTLPNPVVSQIASYTAGATRLRRECLRETLILLALWNHSHAIKEFNVTALSLMLVQLVQHLAEQPSRKDPGAQGGRIDASNVVEALPPKVVGEVESPPARDQSPSIYLQERYKDPNGQLSTRAIKRSTGWKSWGAVSSPPDISRARPGQLLLLFLRHYANIERIANRDVIGIPSKKREKFVSTHRHLRQDTLIIADPFVISHNHAASVTQRALRSFSEQCRNSLTKLERSEPLISIFGQLPSLGFDPSSTQTQIPLNPSSSLTDLWRQTRLQSTQASQARHVTNRQGLIQRVNHTIQAEFGRKYRVEVFGSSRYQVDNPSSDVDLVIVDPDRTTGFEAGSIGLPRVYNVRLVANALRRAGFQKVFAIPSATVPIVKFHDPSTGLDCDVNVNDQLGVINSELLRAYCDISPILRPMIKAIKRWAKPLGLNNPSGQGGGGMTFNSYTLTVMTVAFLQSLGLLPNLQDGLPPLSDGRNSGVFWVRMRNDQRVPCDIRFRQVEGLSIPTEYTVEELLSRWLNFWGNEFQFAHSMVDIKSGGIRPRPPFSPTALLRKQRREKGKAAKASEAPEEVDSADLVPEMGNMQLDEEGVAVVDAHVGTIDTEGGDAGTESIRATTPEDVSIFSDDSPFCVVDPFIRTKNVAGNIQKNNLRRFISECRRALCMLALHGQIDDIAPESGADSDFDGHTNREKQKRRNEGRRQRNGPPGRRGERADPRQGDRSTRARGQDGPSTTADRSNAPAPSSSQRGSRPPRGGVEPQRAT</sequence>
<dbReference type="Gene3D" id="1.10.1410.10">
    <property type="match status" value="2"/>
</dbReference>
<name>A0A5C3QMQ8_9AGAR</name>